<organism evidence="1 2">
    <name type="scientific">Dactylosporangium salmoneum</name>
    <dbReference type="NCBI Taxonomy" id="53361"/>
    <lineage>
        <taxon>Bacteria</taxon>
        <taxon>Bacillati</taxon>
        <taxon>Actinomycetota</taxon>
        <taxon>Actinomycetes</taxon>
        <taxon>Micromonosporales</taxon>
        <taxon>Micromonosporaceae</taxon>
        <taxon>Dactylosporangium</taxon>
    </lineage>
</organism>
<comment type="caution">
    <text evidence="1">The sequence shown here is derived from an EMBL/GenBank/DDBJ whole genome shotgun (WGS) entry which is preliminary data.</text>
</comment>
<name>A0ABN3HM02_9ACTN</name>
<sequence>MKRPGSRTLALRQYIGNHHYMTSLLRRFALASAVGVGALVLAPVTPAAAYSACPAGTMCGWLYFSDAARTHQQGGHTTNCQGVVLDWGIKAGYSTYIVQGCGDGPGPV</sequence>
<dbReference type="Proteomes" id="UP001501444">
    <property type="component" value="Unassembled WGS sequence"/>
</dbReference>
<reference evidence="1 2" key="1">
    <citation type="journal article" date="2019" name="Int. J. Syst. Evol. Microbiol.">
        <title>The Global Catalogue of Microorganisms (GCM) 10K type strain sequencing project: providing services to taxonomists for standard genome sequencing and annotation.</title>
        <authorList>
            <consortium name="The Broad Institute Genomics Platform"/>
            <consortium name="The Broad Institute Genome Sequencing Center for Infectious Disease"/>
            <person name="Wu L."/>
            <person name="Ma J."/>
        </authorList>
    </citation>
    <scope>NUCLEOTIDE SEQUENCE [LARGE SCALE GENOMIC DNA]</scope>
    <source>
        <strain evidence="1 2">JCM 3272</strain>
    </source>
</reference>
<proteinExistence type="predicted"/>
<dbReference type="EMBL" id="BAAARV010000093">
    <property type="protein sequence ID" value="GAA2383305.1"/>
    <property type="molecule type" value="Genomic_DNA"/>
</dbReference>
<evidence type="ECO:0000313" key="2">
    <source>
        <dbReference type="Proteomes" id="UP001501444"/>
    </source>
</evidence>
<protein>
    <recommendedName>
        <fullName evidence="3">Peptidase inhibitor family I36</fullName>
    </recommendedName>
</protein>
<accession>A0ABN3HM02</accession>
<evidence type="ECO:0000313" key="1">
    <source>
        <dbReference type="EMBL" id="GAA2383305.1"/>
    </source>
</evidence>
<gene>
    <name evidence="1" type="ORF">GCM10010170_092160</name>
</gene>
<dbReference type="Pfam" id="PF19806">
    <property type="entry name" value="DUF6289"/>
    <property type="match status" value="1"/>
</dbReference>
<keyword evidence="2" id="KW-1185">Reference proteome</keyword>
<dbReference type="InterPro" id="IPR046256">
    <property type="entry name" value="DUF6289"/>
</dbReference>
<evidence type="ECO:0008006" key="3">
    <source>
        <dbReference type="Google" id="ProtNLM"/>
    </source>
</evidence>